<dbReference type="Gene3D" id="3.30.530.20">
    <property type="match status" value="1"/>
</dbReference>
<dbReference type="SUPFAM" id="SSF55961">
    <property type="entry name" value="Bet v1-like"/>
    <property type="match status" value="1"/>
</dbReference>
<evidence type="ECO:0000313" key="1">
    <source>
        <dbReference type="EMBL" id="KRO31238.1"/>
    </source>
</evidence>
<name>A0A0R2NZC9_9ACTN</name>
<proteinExistence type="predicted"/>
<dbReference type="EMBL" id="LIAS01000010">
    <property type="protein sequence ID" value="KRO31238.1"/>
    <property type="molecule type" value="Genomic_DNA"/>
</dbReference>
<evidence type="ECO:0000313" key="2">
    <source>
        <dbReference type="Proteomes" id="UP000053941"/>
    </source>
</evidence>
<gene>
    <name evidence="1" type="ORF">ABR60_04730</name>
</gene>
<dbReference type="InterPro" id="IPR023393">
    <property type="entry name" value="START-like_dom_sf"/>
</dbReference>
<sequence>MDKIRAEIVDTGIPLFLKTQLEIKAPPKVIFDLVADPKSHTKIDGSGMLKGELKAPKRLYLGASFGMKMRLGIPYIIKNTVLEFEENKSIAWRHLLHNVWRYELIEIDPRTTLVIQSWDGRNARSKWWVSDSYKWVPKAMARTLVKLKELAESR</sequence>
<comment type="caution">
    <text evidence="1">The sequence shown here is derived from an EMBL/GenBank/DDBJ whole genome shotgun (WGS) entry which is preliminary data.</text>
</comment>
<protein>
    <submittedName>
        <fullName evidence="1">Polyketide cyclase / dehydrase and lipid transport</fullName>
    </submittedName>
</protein>
<organism evidence="1 2">
    <name type="scientific">Actinobacteria bacterium BACL2 MAG-120802-bin41</name>
    <dbReference type="NCBI Taxonomy" id="1655568"/>
    <lineage>
        <taxon>Bacteria</taxon>
        <taxon>Bacillati</taxon>
        <taxon>Actinomycetota</taxon>
        <taxon>Actinomycetes</taxon>
        <taxon>Actinomycetes incertae sedis</taxon>
        <taxon>ac1 cluster</taxon>
    </lineage>
</organism>
<dbReference type="Proteomes" id="UP000053941">
    <property type="component" value="Unassembled WGS sequence"/>
</dbReference>
<accession>A0A0R2NZC9</accession>
<dbReference type="AlphaFoldDB" id="A0A0R2NZC9"/>
<reference evidence="1 2" key="1">
    <citation type="submission" date="2015-10" db="EMBL/GenBank/DDBJ databases">
        <title>Metagenome-Assembled Genomes uncover a global brackish microbiome.</title>
        <authorList>
            <person name="Hugerth L.W."/>
            <person name="Larsson J."/>
            <person name="Alneberg J."/>
            <person name="Lindh M.V."/>
            <person name="Legrand C."/>
            <person name="Pinhassi J."/>
            <person name="Andersson A.F."/>
        </authorList>
    </citation>
    <scope>NUCLEOTIDE SEQUENCE [LARGE SCALE GENOMIC DNA]</scope>
    <source>
        <strain evidence="1">BACL2 MAG-120802-bin41</strain>
    </source>
</reference>